<proteinExistence type="predicted"/>
<dbReference type="Pfam" id="PF11209">
    <property type="entry name" value="LmeA"/>
    <property type="match status" value="1"/>
</dbReference>
<evidence type="ECO:0000313" key="2">
    <source>
        <dbReference type="Proteomes" id="UP000249354"/>
    </source>
</evidence>
<dbReference type="Proteomes" id="UP000249354">
    <property type="component" value="Unassembled WGS sequence"/>
</dbReference>
<name>A0A2W4VYC6_9CYAN</name>
<reference evidence="1 2" key="2">
    <citation type="submission" date="2018-06" db="EMBL/GenBank/DDBJ databases">
        <title>Metagenomic assembly of (sub)arctic Cyanobacteria and their associated microbiome from non-axenic cultures.</title>
        <authorList>
            <person name="Baurain D."/>
        </authorList>
    </citation>
    <scope>NUCLEOTIDE SEQUENCE [LARGE SCALE GENOMIC DNA]</scope>
    <source>
        <strain evidence="1">ULC129bin1</strain>
    </source>
</reference>
<gene>
    <name evidence="1" type="ORF">DCF25_14545</name>
</gene>
<dbReference type="InterPro" id="IPR021373">
    <property type="entry name" value="DUF2993"/>
</dbReference>
<dbReference type="AlphaFoldDB" id="A0A2W4VYC6"/>
<organism evidence="1 2">
    <name type="scientific">Leptolyngbya foveolarum</name>
    <dbReference type="NCBI Taxonomy" id="47253"/>
    <lineage>
        <taxon>Bacteria</taxon>
        <taxon>Bacillati</taxon>
        <taxon>Cyanobacteriota</taxon>
        <taxon>Cyanophyceae</taxon>
        <taxon>Leptolyngbyales</taxon>
        <taxon>Leptolyngbyaceae</taxon>
        <taxon>Leptolyngbya group</taxon>
        <taxon>Leptolyngbya</taxon>
    </lineage>
</organism>
<dbReference type="EMBL" id="QBMC01000103">
    <property type="protein sequence ID" value="PZO14785.1"/>
    <property type="molecule type" value="Genomic_DNA"/>
</dbReference>
<evidence type="ECO:0000313" key="1">
    <source>
        <dbReference type="EMBL" id="PZO14785.1"/>
    </source>
</evidence>
<accession>A0A2W4VYC6</accession>
<reference evidence="2" key="1">
    <citation type="submission" date="2018-04" db="EMBL/GenBank/DDBJ databases">
        <authorList>
            <person name="Cornet L."/>
        </authorList>
    </citation>
    <scope>NUCLEOTIDE SEQUENCE [LARGE SCALE GENOMIC DNA]</scope>
</reference>
<protein>
    <submittedName>
        <fullName evidence="1">DUF2993 domain-containing protein</fullName>
    </submittedName>
</protein>
<comment type="caution">
    <text evidence="1">The sequence shown here is derived from an EMBL/GenBank/DDBJ whole genome shotgun (WGS) entry which is preliminary data.</text>
</comment>
<sequence>MEVITVVLSSLLLLISPVGFVVDQVAEDSIRSRLLGVESLQVRVDNGSPLQLLQGRVNRVRIAGRGILPIEGLRIEVAELETDPIDLEFNSLRRGEVVLDEALQGALRLVLTEEDLNRYLASDAVAKRLSALRIGGLNPAQARDRDRYQINNPSVQFLSDNRLKVSLELEDLVQGGALQIDAESGLSVSAGDRLTLTEPILSVNGSPAPARLVETLLGSVNERLSLQRLERSGITARVINFSVQPDGLELAMWVRVDPSVTAATAGEDAMVEGKP</sequence>